<sequence length="50" mass="5986">MNEKPENSVQVQQKNEPAEKPAWYDSLIKIVQDLLEFNMHTYKQEKVPRL</sequence>
<reference evidence="1 2" key="1">
    <citation type="submission" date="2016-12" db="EMBL/GenBank/DDBJ databases">
        <authorList>
            <person name="Song W.-J."/>
            <person name="Kurnit D.M."/>
        </authorList>
    </citation>
    <scope>NUCLEOTIDE SEQUENCE [LARGE SCALE GENOMIC DNA]</scope>
    <source>
        <strain evidence="1 2">DSM 18488</strain>
    </source>
</reference>
<gene>
    <name evidence="1" type="ORF">SAMN02745220_02638</name>
</gene>
<dbReference type="OrthoDB" id="9941338at2"/>
<dbReference type="RefSeq" id="WP_159441294.1">
    <property type="nucleotide sequence ID" value="NZ_FRFE01000012.1"/>
</dbReference>
<keyword evidence="2" id="KW-1185">Reference proteome</keyword>
<dbReference type="EMBL" id="FRFE01000012">
    <property type="protein sequence ID" value="SHO49036.1"/>
    <property type="molecule type" value="Genomic_DNA"/>
</dbReference>
<evidence type="ECO:0000313" key="2">
    <source>
        <dbReference type="Proteomes" id="UP000184603"/>
    </source>
</evidence>
<name>A0A1M7Y904_9BACT</name>
<accession>A0A1M7Y904</accession>
<protein>
    <submittedName>
        <fullName evidence="1">Uncharacterized protein</fullName>
    </submittedName>
</protein>
<dbReference type="AlphaFoldDB" id="A0A1M7Y904"/>
<dbReference type="Proteomes" id="UP000184603">
    <property type="component" value="Unassembled WGS sequence"/>
</dbReference>
<organism evidence="1 2">
    <name type="scientific">Desulfopila aestuarii DSM 18488</name>
    <dbReference type="NCBI Taxonomy" id="1121416"/>
    <lineage>
        <taxon>Bacteria</taxon>
        <taxon>Pseudomonadati</taxon>
        <taxon>Thermodesulfobacteriota</taxon>
        <taxon>Desulfobulbia</taxon>
        <taxon>Desulfobulbales</taxon>
        <taxon>Desulfocapsaceae</taxon>
        <taxon>Desulfopila</taxon>
    </lineage>
</organism>
<evidence type="ECO:0000313" key="1">
    <source>
        <dbReference type="EMBL" id="SHO49036.1"/>
    </source>
</evidence>
<proteinExistence type="predicted"/>